<feature type="chain" id="PRO_5012113146" evidence="1">
    <location>
        <begin position="16"/>
        <end position="152"/>
    </location>
</feature>
<sequence length="152" mass="16794">MLWVFVAVLLSGVAAIKNSSDVGRAGTEGSLNEGPQDFFETSSYVLLAPSPPIITSSSRTSEPTSYLLSWKPNQDEHFTSYKIRYIKDQHLKNTTLSKNDVSMLWYYISVSSNLTSRLLNNLEPSSLYQVEMVGITNNATSQLAVSSFRTGS</sequence>
<dbReference type="InterPro" id="IPR036116">
    <property type="entry name" value="FN3_sf"/>
</dbReference>
<evidence type="ECO:0000313" key="4">
    <source>
        <dbReference type="Proteomes" id="UP000008144"/>
    </source>
</evidence>
<dbReference type="PROSITE" id="PS50853">
    <property type="entry name" value="FN3"/>
    <property type="match status" value="1"/>
</dbReference>
<evidence type="ECO:0000259" key="2">
    <source>
        <dbReference type="PROSITE" id="PS50853"/>
    </source>
</evidence>
<gene>
    <name evidence="3" type="primary">LOC100183812</name>
</gene>
<dbReference type="Gene3D" id="2.60.40.10">
    <property type="entry name" value="Immunoglobulins"/>
    <property type="match status" value="1"/>
</dbReference>
<accession>F6WM27</accession>
<evidence type="ECO:0000313" key="3">
    <source>
        <dbReference type="Ensembl" id="ENSCINP00000022246.2"/>
    </source>
</evidence>
<dbReference type="Pfam" id="PF00041">
    <property type="entry name" value="fn3"/>
    <property type="match status" value="1"/>
</dbReference>
<evidence type="ECO:0000256" key="1">
    <source>
        <dbReference type="SAM" id="SignalP"/>
    </source>
</evidence>
<dbReference type="Ensembl" id="ENSCINT00000022492.2">
    <property type="protein sequence ID" value="ENSCINP00000022246.2"/>
    <property type="gene ID" value="ENSCING00000011697.2"/>
</dbReference>
<feature type="signal peptide" evidence="1">
    <location>
        <begin position="1"/>
        <end position="15"/>
    </location>
</feature>
<dbReference type="HOGENOM" id="CLU_1726388_0_0_1"/>
<dbReference type="CDD" id="cd00063">
    <property type="entry name" value="FN3"/>
    <property type="match status" value="1"/>
</dbReference>
<dbReference type="InterPro" id="IPR003961">
    <property type="entry name" value="FN3_dom"/>
</dbReference>
<reference evidence="3" key="3">
    <citation type="submission" date="2025-09" db="UniProtKB">
        <authorList>
            <consortium name="Ensembl"/>
        </authorList>
    </citation>
    <scope>IDENTIFICATION</scope>
</reference>
<dbReference type="InterPro" id="IPR013783">
    <property type="entry name" value="Ig-like_fold"/>
</dbReference>
<dbReference type="GeneTree" id="ENSGT00940000172778"/>
<keyword evidence="4" id="KW-1185">Reference proteome</keyword>
<dbReference type="SUPFAM" id="SSF49265">
    <property type="entry name" value="Fibronectin type III"/>
    <property type="match status" value="1"/>
</dbReference>
<protein>
    <submittedName>
        <fullName evidence="3">Brother of CDO-like</fullName>
    </submittedName>
</protein>
<reference evidence="4" key="1">
    <citation type="journal article" date="2002" name="Science">
        <title>The draft genome of Ciona intestinalis: insights into chordate and vertebrate origins.</title>
        <authorList>
            <person name="Dehal P."/>
            <person name="Satou Y."/>
            <person name="Campbell R.K."/>
            <person name="Chapman J."/>
            <person name="Degnan B."/>
            <person name="De Tomaso A."/>
            <person name="Davidson B."/>
            <person name="Di Gregorio A."/>
            <person name="Gelpke M."/>
            <person name="Goodstein D.M."/>
            <person name="Harafuji N."/>
            <person name="Hastings K.E."/>
            <person name="Ho I."/>
            <person name="Hotta K."/>
            <person name="Huang W."/>
            <person name="Kawashima T."/>
            <person name="Lemaire P."/>
            <person name="Martinez D."/>
            <person name="Meinertzhagen I.A."/>
            <person name="Necula S."/>
            <person name="Nonaka M."/>
            <person name="Putnam N."/>
            <person name="Rash S."/>
            <person name="Saiga H."/>
            <person name="Satake M."/>
            <person name="Terry A."/>
            <person name="Yamada L."/>
            <person name="Wang H.G."/>
            <person name="Awazu S."/>
            <person name="Azumi K."/>
            <person name="Boore J."/>
            <person name="Branno M."/>
            <person name="Chin-Bow S."/>
            <person name="DeSantis R."/>
            <person name="Doyle S."/>
            <person name="Francino P."/>
            <person name="Keys D.N."/>
            <person name="Haga S."/>
            <person name="Hayashi H."/>
            <person name="Hino K."/>
            <person name="Imai K.S."/>
            <person name="Inaba K."/>
            <person name="Kano S."/>
            <person name="Kobayashi K."/>
            <person name="Kobayashi M."/>
            <person name="Lee B.I."/>
            <person name="Makabe K.W."/>
            <person name="Manohar C."/>
            <person name="Matassi G."/>
            <person name="Medina M."/>
            <person name="Mochizuki Y."/>
            <person name="Mount S."/>
            <person name="Morishita T."/>
            <person name="Miura S."/>
            <person name="Nakayama A."/>
            <person name="Nishizaka S."/>
            <person name="Nomoto H."/>
            <person name="Ohta F."/>
            <person name="Oishi K."/>
            <person name="Rigoutsos I."/>
            <person name="Sano M."/>
            <person name="Sasaki A."/>
            <person name="Sasakura Y."/>
            <person name="Shoguchi E."/>
            <person name="Shin-i T."/>
            <person name="Spagnuolo A."/>
            <person name="Stainier D."/>
            <person name="Suzuki M.M."/>
            <person name="Tassy O."/>
            <person name="Takatori N."/>
            <person name="Tokuoka M."/>
            <person name="Yagi K."/>
            <person name="Yoshizaki F."/>
            <person name="Wada S."/>
            <person name="Zhang C."/>
            <person name="Hyatt P.D."/>
            <person name="Larimer F."/>
            <person name="Detter C."/>
            <person name="Doggett N."/>
            <person name="Glavina T."/>
            <person name="Hawkins T."/>
            <person name="Richardson P."/>
            <person name="Lucas S."/>
            <person name="Kohara Y."/>
            <person name="Levine M."/>
            <person name="Satoh N."/>
            <person name="Rokhsar D.S."/>
        </authorList>
    </citation>
    <scope>NUCLEOTIDE SEQUENCE [LARGE SCALE GENOMIC DNA]</scope>
</reference>
<feature type="domain" description="Fibronectin type-III" evidence="2">
    <location>
        <begin position="48"/>
        <end position="152"/>
    </location>
</feature>
<organism evidence="3 4">
    <name type="scientific">Ciona intestinalis</name>
    <name type="common">Transparent sea squirt</name>
    <name type="synonym">Ascidia intestinalis</name>
    <dbReference type="NCBI Taxonomy" id="7719"/>
    <lineage>
        <taxon>Eukaryota</taxon>
        <taxon>Metazoa</taxon>
        <taxon>Chordata</taxon>
        <taxon>Tunicata</taxon>
        <taxon>Ascidiacea</taxon>
        <taxon>Phlebobranchia</taxon>
        <taxon>Cionidae</taxon>
        <taxon>Ciona</taxon>
    </lineage>
</organism>
<dbReference type="AlphaFoldDB" id="F6WM27"/>
<dbReference type="InParanoid" id="F6WM27"/>
<keyword evidence="1" id="KW-0732">Signal</keyword>
<name>F6WM27_CIOIN</name>
<proteinExistence type="predicted"/>
<reference evidence="3" key="2">
    <citation type="submission" date="2025-08" db="UniProtKB">
        <authorList>
            <consortium name="Ensembl"/>
        </authorList>
    </citation>
    <scope>IDENTIFICATION</scope>
</reference>
<dbReference type="Proteomes" id="UP000008144">
    <property type="component" value="Unassembled WGS sequence"/>
</dbReference>